<reference evidence="8 9" key="1">
    <citation type="submission" date="2022-03" db="EMBL/GenBank/DDBJ databases">
        <title>Pseudonocardia alaer sp. nov., a novel actinomycete isolated from reed forest soil.</title>
        <authorList>
            <person name="Wang L."/>
        </authorList>
    </citation>
    <scope>NUCLEOTIDE SEQUENCE [LARGE SCALE GENOMIC DNA]</scope>
    <source>
        <strain evidence="8 9">Y-16303</strain>
    </source>
</reference>
<keyword evidence="9" id="KW-1185">Reference proteome</keyword>
<evidence type="ECO:0000256" key="4">
    <source>
        <dbReference type="ARBA" id="ARBA00022989"/>
    </source>
</evidence>
<dbReference type="Pfam" id="PF01545">
    <property type="entry name" value="Cation_efflux"/>
    <property type="match status" value="1"/>
</dbReference>
<dbReference type="InterPro" id="IPR002524">
    <property type="entry name" value="Cation_efflux"/>
</dbReference>
<organism evidence="8 9">
    <name type="scientific">Pseudonocardia alaniniphila</name>
    <dbReference type="NCBI Taxonomy" id="75291"/>
    <lineage>
        <taxon>Bacteria</taxon>
        <taxon>Bacillati</taxon>
        <taxon>Actinomycetota</taxon>
        <taxon>Actinomycetes</taxon>
        <taxon>Pseudonocardiales</taxon>
        <taxon>Pseudonocardiaceae</taxon>
        <taxon>Pseudonocardia</taxon>
    </lineage>
</organism>
<evidence type="ECO:0000256" key="5">
    <source>
        <dbReference type="ARBA" id="ARBA00023136"/>
    </source>
</evidence>
<feature type="transmembrane region" description="Helical" evidence="6">
    <location>
        <begin position="127"/>
        <end position="147"/>
    </location>
</feature>
<dbReference type="EMBL" id="JAKXMK010000013">
    <property type="protein sequence ID" value="MCH6167293.1"/>
    <property type="molecule type" value="Genomic_DNA"/>
</dbReference>
<dbReference type="InterPro" id="IPR058533">
    <property type="entry name" value="Cation_efflux_TM"/>
</dbReference>
<protein>
    <submittedName>
        <fullName evidence="8">Cation diffusion facilitator family transporter</fullName>
    </submittedName>
</protein>
<feature type="transmembrane region" description="Helical" evidence="6">
    <location>
        <begin position="92"/>
        <end position="112"/>
    </location>
</feature>
<feature type="domain" description="Cation efflux protein transmembrane" evidence="7">
    <location>
        <begin position="25"/>
        <end position="235"/>
    </location>
</feature>
<dbReference type="InterPro" id="IPR040177">
    <property type="entry name" value="SLC30A9"/>
</dbReference>
<dbReference type="Gene3D" id="1.20.1510.10">
    <property type="entry name" value="Cation efflux protein transmembrane domain"/>
    <property type="match status" value="1"/>
</dbReference>
<dbReference type="PANTHER" id="PTHR13414">
    <property type="entry name" value="HUEL-CATION TRANSPORTER"/>
    <property type="match status" value="1"/>
</dbReference>
<dbReference type="Proteomes" id="UP001299970">
    <property type="component" value="Unassembled WGS sequence"/>
</dbReference>
<dbReference type="SUPFAM" id="SSF160240">
    <property type="entry name" value="Cation efflux protein cytoplasmic domain-like"/>
    <property type="match status" value="1"/>
</dbReference>
<dbReference type="InterPro" id="IPR027469">
    <property type="entry name" value="Cation_efflux_TMD_sf"/>
</dbReference>
<feature type="transmembrane region" description="Helical" evidence="6">
    <location>
        <begin position="211"/>
        <end position="228"/>
    </location>
</feature>
<keyword evidence="4 6" id="KW-1133">Transmembrane helix</keyword>
<evidence type="ECO:0000313" key="8">
    <source>
        <dbReference type="EMBL" id="MCH6167293.1"/>
    </source>
</evidence>
<evidence type="ECO:0000256" key="2">
    <source>
        <dbReference type="ARBA" id="ARBA00022448"/>
    </source>
</evidence>
<accession>A0ABS9TFU7</accession>
<evidence type="ECO:0000313" key="9">
    <source>
        <dbReference type="Proteomes" id="UP001299970"/>
    </source>
</evidence>
<name>A0ABS9TFU7_9PSEU</name>
<keyword evidence="2" id="KW-0813">Transport</keyword>
<comment type="subcellular location">
    <subcellularLocation>
        <location evidence="1">Membrane</location>
        <topology evidence="1">Multi-pass membrane protein</topology>
    </subcellularLocation>
</comment>
<gene>
    <name evidence="8" type="ORF">MMF94_16540</name>
</gene>
<evidence type="ECO:0000256" key="3">
    <source>
        <dbReference type="ARBA" id="ARBA00022692"/>
    </source>
</evidence>
<dbReference type="SUPFAM" id="SSF161111">
    <property type="entry name" value="Cation efflux protein transmembrane domain-like"/>
    <property type="match status" value="1"/>
</dbReference>
<dbReference type="PANTHER" id="PTHR13414:SF9">
    <property type="entry name" value="PROTON-COUPLED ZINC ANTIPORTER SLC30A9, MITOCHONDRIAL"/>
    <property type="match status" value="1"/>
</dbReference>
<dbReference type="InterPro" id="IPR036837">
    <property type="entry name" value="Cation_efflux_CTD_sf"/>
</dbReference>
<feature type="transmembrane region" description="Helical" evidence="6">
    <location>
        <begin position="23"/>
        <end position="45"/>
    </location>
</feature>
<comment type="caution">
    <text evidence="8">The sequence shown here is derived from an EMBL/GenBank/DDBJ whole genome shotgun (WGS) entry which is preliminary data.</text>
</comment>
<proteinExistence type="predicted"/>
<sequence>MQEEKAQGTPEANPREGGGESTLTVLVATAVNALIAVLKFVAGLLTGSAAMLAEAAHSVADTSTELLLLTALRQSTRRPDRRHPFGYGKARFFWALIAAVCIFVSGAVFAFIEGIRAMLGSDAEQTLAWVAYAVLGGSFVLEGISWLQAARQVRNESASEGVSFRTWLRTTDDPTVKSVFFEDTAALIGLLLAFGGVGLHQVTGSGFWDGLASVLIGLLLTGVAYILGRTNAGLLIGRQANQRTLYAMRDALAARPEVDQVVDLLTMTVGTDQVLLCARLDFDDRLDVASLERACVEIDADLHARFPDLEDVFLEPVPRADPTMRRRVLDRYGGAGAQRLRDGLNAAD</sequence>
<evidence type="ECO:0000256" key="1">
    <source>
        <dbReference type="ARBA" id="ARBA00004141"/>
    </source>
</evidence>
<keyword evidence="5 6" id="KW-0472">Membrane</keyword>
<keyword evidence="3 6" id="KW-0812">Transmembrane</keyword>
<feature type="transmembrane region" description="Helical" evidence="6">
    <location>
        <begin position="179"/>
        <end position="199"/>
    </location>
</feature>
<evidence type="ECO:0000259" key="7">
    <source>
        <dbReference type="Pfam" id="PF01545"/>
    </source>
</evidence>
<dbReference type="RefSeq" id="WP_241037619.1">
    <property type="nucleotide sequence ID" value="NZ_BAAAJF010000037.1"/>
</dbReference>
<evidence type="ECO:0000256" key="6">
    <source>
        <dbReference type="SAM" id="Phobius"/>
    </source>
</evidence>
<dbReference type="NCBIfam" id="TIGR01297">
    <property type="entry name" value="CDF"/>
    <property type="match status" value="1"/>
</dbReference>